<dbReference type="Proteomes" id="UP000661006">
    <property type="component" value="Unassembled WGS sequence"/>
</dbReference>
<comment type="caution">
    <text evidence="3">The sequence shown here is derived from an EMBL/GenBank/DDBJ whole genome shotgun (WGS) entry which is preliminary data.</text>
</comment>
<dbReference type="EMBL" id="JABCQN010000001">
    <property type="protein sequence ID" value="MBF0869788.1"/>
    <property type="molecule type" value="Genomic_DNA"/>
</dbReference>
<feature type="signal peptide" evidence="2">
    <location>
        <begin position="1"/>
        <end position="20"/>
    </location>
</feature>
<evidence type="ECO:0000313" key="3">
    <source>
        <dbReference type="EMBL" id="MBF0869788.1"/>
    </source>
</evidence>
<feature type="chain" id="PRO_5040321372" evidence="2">
    <location>
        <begin position="21"/>
        <end position="101"/>
    </location>
</feature>
<organism evidence="3 4">
    <name type="scientific">Gluconobacter japonicus</name>
    <dbReference type="NCBI Taxonomy" id="376620"/>
    <lineage>
        <taxon>Bacteria</taxon>
        <taxon>Pseudomonadati</taxon>
        <taxon>Pseudomonadota</taxon>
        <taxon>Alphaproteobacteria</taxon>
        <taxon>Acetobacterales</taxon>
        <taxon>Acetobacteraceae</taxon>
        <taxon>Gluconobacter</taxon>
    </lineage>
</organism>
<keyword evidence="2" id="KW-0732">Signal</keyword>
<dbReference type="Pfam" id="PF12779">
    <property type="entry name" value="WXXGXW"/>
    <property type="match status" value="1"/>
</dbReference>
<proteinExistence type="predicted"/>
<evidence type="ECO:0000256" key="1">
    <source>
        <dbReference type="SAM" id="MobiDB-lite"/>
    </source>
</evidence>
<reference evidence="3" key="1">
    <citation type="submission" date="2020-04" db="EMBL/GenBank/DDBJ databases">
        <authorList>
            <person name="Sombolestani A."/>
        </authorList>
    </citation>
    <scope>NUCLEOTIDE SEQUENCE</scope>
    <source>
        <strain evidence="3">R71697</strain>
    </source>
</reference>
<dbReference type="AlphaFoldDB" id="A0A9Q2FLW1"/>
<gene>
    <name evidence="3" type="ORF">HKD32_02795</name>
</gene>
<evidence type="ECO:0000256" key="2">
    <source>
        <dbReference type="SAM" id="SignalP"/>
    </source>
</evidence>
<dbReference type="InterPro" id="IPR024447">
    <property type="entry name" value="YXWGXW_rpt"/>
</dbReference>
<reference evidence="3" key="2">
    <citation type="submission" date="2020-11" db="EMBL/GenBank/DDBJ databases">
        <title>Description of novel Gluconobacter species.</title>
        <authorList>
            <person name="Cleenwerck I."/>
            <person name="Cnockaert M."/>
            <person name="Borremans W."/>
            <person name="Wieme A.D."/>
            <person name="De Vuyst L."/>
            <person name="Vandamme P."/>
        </authorList>
    </citation>
    <scope>NUCLEOTIDE SEQUENCE</scope>
    <source>
        <strain evidence="3">R71697</strain>
    </source>
</reference>
<accession>A0A9Q2FLW1</accession>
<evidence type="ECO:0000313" key="4">
    <source>
        <dbReference type="Proteomes" id="UP000661006"/>
    </source>
</evidence>
<name>A0A9Q2FLW1_GLUJA</name>
<protein>
    <submittedName>
        <fullName evidence="3">BcpO-related WXXGXW repeat protein</fullName>
    </submittedName>
</protein>
<sequence>MLKHLSGLLAVSTLFVGAMALPPLSGTAHAQFVPYNGPYRQTPPPPPRPPREKIPPHARGMRWVPGHWVWIGNGYQWTPGRMVRIRPPAPPRPAPAPFYPR</sequence>
<feature type="region of interest" description="Disordered" evidence="1">
    <location>
        <begin position="35"/>
        <end position="57"/>
    </location>
</feature>